<proteinExistence type="predicted"/>
<dbReference type="RefSeq" id="WP_091474719.1">
    <property type="nucleotide sequence ID" value="NZ_FOJT01000002.1"/>
</dbReference>
<protein>
    <recommendedName>
        <fullName evidence="3">T9SS C-terminal target domain-containing protein</fullName>
    </recommendedName>
</protein>
<sequence>MNFRFLLFCILISIEGISQTLGCTDVLAKNYNSKATINDGNCVYKKETINLTRFFVLNEKLKETSGLIHWNNRLWTHNDDTDTNLYALDTIDGKILETYNLPNVTNTDWEEISQDENYLYIGDFGNNASGNRTDLHILRIEKSSLLARNPIIDKIEFKYSNQTNFTKQFANKTNFDCEAFVVTKDSIYLFTKEWKTKQTTIYSLPKTPGKYIAKQKEVYNIKGLITGATYLKAKNILALCGYTRNGKPFVNLFYDFKENNFFAGNKRKIKLKTRFLQIEGISTNDGLHYYITNEHLKFVLANNPQEMHVFDFSKYLNPFIDSNTIK</sequence>
<dbReference type="EMBL" id="FOJT01000002">
    <property type="protein sequence ID" value="SFA84850.1"/>
    <property type="molecule type" value="Genomic_DNA"/>
</dbReference>
<dbReference type="Proteomes" id="UP000199604">
    <property type="component" value="Unassembled WGS sequence"/>
</dbReference>
<accession>A0A1I0W9D0</accession>
<organism evidence="1 2">
    <name type="scientific">Flavobacterium swingsii</name>
    <dbReference type="NCBI Taxonomy" id="498292"/>
    <lineage>
        <taxon>Bacteria</taxon>
        <taxon>Pseudomonadati</taxon>
        <taxon>Bacteroidota</taxon>
        <taxon>Flavobacteriia</taxon>
        <taxon>Flavobacteriales</taxon>
        <taxon>Flavobacteriaceae</taxon>
        <taxon>Flavobacterium</taxon>
    </lineage>
</organism>
<evidence type="ECO:0008006" key="3">
    <source>
        <dbReference type="Google" id="ProtNLM"/>
    </source>
</evidence>
<dbReference type="STRING" id="498292.SAMN05660845_0613"/>
<name>A0A1I0W9D0_9FLAO</name>
<keyword evidence="2" id="KW-1185">Reference proteome</keyword>
<dbReference type="AlphaFoldDB" id="A0A1I0W9D0"/>
<evidence type="ECO:0000313" key="1">
    <source>
        <dbReference type="EMBL" id="SFA84850.1"/>
    </source>
</evidence>
<dbReference type="OrthoDB" id="9798438at2"/>
<gene>
    <name evidence="1" type="ORF">SAMN05660845_0613</name>
</gene>
<reference evidence="2" key="1">
    <citation type="submission" date="2016-10" db="EMBL/GenBank/DDBJ databases">
        <authorList>
            <person name="Varghese N."/>
            <person name="Submissions S."/>
        </authorList>
    </citation>
    <scope>NUCLEOTIDE SEQUENCE [LARGE SCALE GENOMIC DNA]</scope>
    <source>
        <strain evidence="2">DSM 21789</strain>
    </source>
</reference>
<evidence type="ECO:0000313" key="2">
    <source>
        <dbReference type="Proteomes" id="UP000199604"/>
    </source>
</evidence>